<dbReference type="Pfam" id="PF00856">
    <property type="entry name" value="SET"/>
    <property type="match status" value="1"/>
</dbReference>
<organism evidence="2 3">
    <name type="scientific">Legionella hackeliae</name>
    <dbReference type="NCBI Taxonomy" id="449"/>
    <lineage>
        <taxon>Bacteria</taxon>
        <taxon>Pseudomonadati</taxon>
        <taxon>Pseudomonadota</taxon>
        <taxon>Gammaproteobacteria</taxon>
        <taxon>Legionellales</taxon>
        <taxon>Legionellaceae</taxon>
        <taxon>Legionella</taxon>
    </lineage>
</organism>
<dbReference type="EMBL" id="LN681225">
    <property type="protein sequence ID" value="CEK10474.1"/>
    <property type="molecule type" value="Genomic_DNA"/>
</dbReference>
<accession>A0A0A8UUL6</accession>
<dbReference type="AlphaFoldDB" id="A0A0A8UUL6"/>
<dbReference type="RefSeq" id="WP_045105848.1">
    <property type="nucleotide sequence ID" value="NZ_LN681225.1"/>
</dbReference>
<dbReference type="KEGG" id="lha:LHA_1431"/>
<keyword evidence="3" id="KW-1185">Reference proteome</keyword>
<proteinExistence type="predicted"/>
<protein>
    <recommendedName>
        <fullName evidence="1">SET domain-containing protein</fullName>
    </recommendedName>
</protein>
<dbReference type="InterPro" id="IPR046341">
    <property type="entry name" value="SET_dom_sf"/>
</dbReference>
<evidence type="ECO:0000313" key="2">
    <source>
        <dbReference type="EMBL" id="CEK10474.1"/>
    </source>
</evidence>
<dbReference type="Proteomes" id="UP000032803">
    <property type="component" value="Chromosome I"/>
</dbReference>
<evidence type="ECO:0000313" key="3">
    <source>
        <dbReference type="Proteomes" id="UP000032803"/>
    </source>
</evidence>
<name>A0A0A8UUL6_LEGHA</name>
<dbReference type="PATRIC" id="fig|449.7.peg.648"/>
<evidence type="ECO:0000259" key="1">
    <source>
        <dbReference type="PROSITE" id="PS50280"/>
    </source>
</evidence>
<dbReference type="SUPFAM" id="SSF82199">
    <property type="entry name" value="SET domain"/>
    <property type="match status" value="1"/>
</dbReference>
<dbReference type="PROSITE" id="PS50280">
    <property type="entry name" value="SET"/>
    <property type="match status" value="1"/>
</dbReference>
<dbReference type="SMART" id="SM00317">
    <property type="entry name" value="SET"/>
    <property type="match status" value="1"/>
</dbReference>
<dbReference type="OrthoDB" id="5652580at2"/>
<feature type="domain" description="SET" evidence="1">
    <location>
        <begin position="186"/>
        <end position="307"/>
    </location>
</feature>
<dbReference type="Gene3D" id="2.170.270.10">
    <property type="entry name" value="SET domain"/>
    <property type="match status" value="1"/>
</dbReference>
<dbReference type="InterPro" id="IPR001214">
    <property type="entry name" value="SET_dom"/>
</dbReference>
<gene>
    <name evidence="2" type="ORF">LHA_1431</name>
</gene>
<sequence length="384" mass="44118">MVKITLTNQNNQSSCRKAVLDIGSKVWLLDDKEECNFTRLQKVDFRHPLLTCSVLKSKTTRYDYTYDNLDDMLNTAKMIYATLLQANHPQNCQFVITPSPKFFLLKSSYQIPFSLDHYKRAKNFITANQLDGLISQSSNSSFHFIDQLIIEGTISLETLPAEVNGDQLFEFDKHGYLLLTKNDSFDKYELRNINHYIGFGVYAREAIQKDEDVCLYLGIKKHNPDIKRYYFNSRSDALGMGTDAHYYSNIGRFVNHAPADSRVSNPDSRLLGANLKSKRYLFYGIELVAYSAIRNIAKGEQLLVDYGDEYFESNNEYRFSIDGHLKDSTGKLLKETYHEKLSILRVMAHNGITQAAYRLLKRPLIALSISLIVLLILYSKEVTI</sequence>
<reference evidence="3" key="1">
    <citation type="submission" date="2014-09" db="EMBL/GenBank/DDBJ databases">
        <authorList>
            <person name="Gomez-Valero L."/>
        </authorList>
    </citation>
    <scope>NUCLEOTIDE SEQUENCE [LARGE SCALE GENOMIC DNA]</scope>
    <source>
        <strain evidence="3">ATCC35250</strain>
    </source>
</reference>
<dbReference type="HOGENOM" id="CLU_729179_0_0_6"/>
<dbReference type="STRING" id="449.LHA_1431"/>